<reference evidence="1 2" key="1">
    <citation type="submission" date="2020-08" db="EMBL/GenBank/DDBJ databases">
        <title>Genomic Encyclopedia of Type Strains, Phase IV (KMG-IV): sequencing the most valuable type-strain genomes for metagenomic binning, comparative biology and taxonomic classification.</title>
        <authorList>
            <person name="Goeker M."/>
        </authorList>
    </citation>
    <scope>NUCLEOTIDE SEQUENCE [LARGE SCALE GENOMIC DNA]</scope>
    <source>
        <strain evidence="1 2">DSM 27568</strain>
    </source>
</reference>
<organism evidence="1 2">
    <name type="scientific">Novosphingobium fluoreni</name>
    <dbReference type="NCBI Taxonomy" id="1391222"/>
    <lineage>
        <taxon>Bacteria</taxon>
        <taxon>Pseudomonadati</taxon>
        <taxon>Pseudomonadota</taxon>
        <taxon>Alphaproteobacteria</taxon>
        <taxon>Sphingomonadales</taxon>
        <taxon>Sphingomonadaceae</taxon>
        <taxon>Novosphingobium</taxon>
    </lineage>
</organism>
<dbReference type="AlphaFoldDB" id="A0A7W6FY10"/>
<gene>
    <name evidence="1" type="ORF">GGR39_001391</name>
</gene>
<accession>A0A7W6FY10</accession>
<comment type="caution">
    <text evidence="1">The sequence shown here is derived from an EMBL/GenBank/DDBJ whole genome shotgun (WGS) entry which is preliminary data.</text>
</comment>
<protein>
    <submittedName>
        <fullName evidence="1">Uncharacterized protein</fullName>
    </submittedName>
</protein>
<evidence type="ECO:0000313" key="2">
    <source>
        <dbReference type="Proteomes" id="UP000561459"/>
    </source>
</evidence>
<dbReference type="Proteomes" id="UP000561459">
    <property type="component" value="Unassembled WGS sequence"/>
</dbReference>
<dbReference type="EMBL" id="JACIDY010000002">
    <property type="protein sequence ID" value="MBB3939751.1"/>
    <property type="molecule type" value="Genomic_DNA"/>
</dbReference>
<name>A0A7W6FY10_9SPHN</name>
<proteinExistence type="predicted"/>
<dbReference type="RefSeq" id="WP_183616424.1">
    <property type="nucleotide sequence ID" value="NZ_JACIDY010000002.1"/>
</dbReference>
<keyword evidence="2" id="KW-1185">Reference proteome</keyword>
<sequence>MAEVDMPANFELPFDAMQTKWESSMRTYFQQKYDRPPEAPASGEI</sequence>
<evidence type="ECO:0000313" key="1">
    <source>
        <dbReference type="EMBL" id="MBB3939751.1"/>
    </source>
</evidence>